<reference evidence="6 7" key="1">
    <citation type="submission" date="2017-05" db="EMBL/GenBank/DDBJ databases">
        <authorList>
            <person name="Varghese N."/>
            <person name="Submissions S."/>
        </authorList>
    </citation>
    <scope>NUCLEOTIDE SEQUENCE [LARGE SCALE GENOMIC DNA]</scope>
    <source>
        <strain evidence="6 7">DSM 21342</strain>
    </source>
</reference>
<dbReference type="Gene3D" id="3.30.830.10">
    <property type="entry name" value="Metalloenzyme, LuxS/M16 peptidase-like"/>
    <property type="match status" value="2"/>
</dbReference>
<dbReference type="InterPro" id="IPR007863">
    <property type="entry name" value="Peptidase_M16_C"/>
</dbReference>
<accession>A0A521AXL4</accession>
<dbReference type="InterPro" id="IPR011765">
    <property type="entry name" value="Pept_M16_N"/>
</dbReference>
<dbReference type="RefSeq" id="WP_142601155.1">
    <property type="nucleotide sequence ID" value="NZ_FXSZ01000001.1"/>
</dbReference>
<proteinExistence type="inferred from homology"/>
<dbReference type="Pfam" id="PF05193">
    <property type="entry name" value="Peptidase_M16_C"/>
    <property type="match status" value="1"/>
</dbReference>
<evidence type="ECO:0000313" key="6">
    <source>
        <dbReference type="EMBL" id="SMO39556.1"/>
    </source>
</evidence>
<protein>
    <submittedName>
        <fullName evidence="6">Predicted Zn-dependent peptidase</fullName>
    </submittedName>
</protein>
<dbReference type="InterPro" id="IPR001431">
    <property type="entry name" value="Pept_M16_Zn_BS"/>
</dbReference>
<dbReference type="Proteomes" id="UP000315971">
    <property type="component" value="Unassembled WGS sequence"/>
</dbReference>
<evidence type="ECO:0000313" key="7">
    <source>
        <dbReference type="Proteomes" id="UP000315971"/>
    </source>
</evidence>
<dbReference type="SUPFAM" id="SSF63411">
    <property type="entry name" value="LuxS/MPP-like metallohydrolase"/>
    <property type="match status" value="2"/>
</dbReference>
<feature type="domain" description="Peptidase M16 N-terminal" evidence="4">
    <location>
        <begin position="29"/>
        <end position="160"/>
    </location>
</feature>
<dbReference type="OrthoDB" id="9811314at2"/>
<dbReference type="Pfam" id="PF00675">
    <property type="entry name" value="Peptidase_M16"/>
    <property type="match status" value="1"/>
</dbReference>
<gene>
    <name evidence="6" type="ORF">SAMN06265350_101499</name>
</gene>
<sequence length="410" mass="46442">MEYKLLELSNGIRVIHKAGSGSGITHLCFMVNTGSRDEPDTKMGLAHFLEHLLFKGTQKRNTYQILNRLEVVGGDLNAYTTKEQTCIHASFLDHQLERALELITDITFRSTFPSHELEKEKGVVLDELDSYRDVPEELIQDEFDELVFENHPLGHNILGTPESINGFTGEDINNFQLNTWSTHEMVVGVLGNVSEKKLQRLIDKYLAVITENKPSKNRLPVNGFNHRIQSIEKSISQTHCLLGGRSYTIHDPKKAGMLLLNNLLAGPGMSSRLNLEIREKFGACYTIESNYTPMSDTGVFSIYFGTDAEKTEKCLKLIHKELKKLREQPLGSLQLQQAKQRFKGQIALAEENRVAVIIAMAKSLLDYGTIDSLEEVFKKIDKVTNVELQEIANENFLPEYLNMLTYLPIE</sequence>
<dbReference type="PROSITE" id="PS00143">
    <property type="entry name" value="INSULINASE"/>
    <property type="match status" value="1"/>
</dbReference>
<dbReference type="AlphaFoldDB" id="A0A521AXL4"/>
<feature type="domain" description="Peptidase M16 C-terminal" evidence="5">
    <location>
        <begin position="167"/>
        <end position="341"/>
    </location>
</feature>
<evidence type="ECO:0000259" key="4">
    <source>
        <dbReference type="Pfam" id="PF00675"/>
    </source>
</evidence>
<dbReference type="PANTHER" id="PTHR11851">
    <property type="entry name" value="METALLOPROTEASE"/>
    <property type="match status" value="1"/>
</dbReference>
<dbReference type="GO" id="GO:0004222">
    <property type="term" value="F:metalloendopeptidase activity"/>
    <property type="evidence" value="ECO:0007669"/>
    <property type="project" value="InterPro"/>
</dbReference>
<dbReference type="EMBL" id="FXSZ01000001">
    <property type="protein sequence ID" value="SMO39556.1"/>
    <property type="molecule type" value="Genomic_DNA"/>
</dbReference>
<evidence type="ECO:0000256" key="3">
    <source>
        <dbReference type="RuleBase" id="RU004447"/>
    </source>
</evidence>
<comment type="cofactor">
    <cofactor evidence="1">
        <name>Zn(2+)</name>
        <dbReference type="ChEBI" id="CHEBI:29105"/>
    </cofactor>
</comment>
<dbReference type="InterPro" id="IPR011249">
    <property type="entry name" value="Metalloenz_LuxS/M16"/>
</dbReference>
<comment type="similarity">
    <text evidence="2 3">Belongs to the peptidase M16 family.</text>
</comment>
<evidence type="ECO:0000256" key="1">
    <source>
        <dbReference type="ARBA" id="ARBA00001947"/>
    </source>
</evidence>
<name>A0A521AXL4_9SPHI</name>
<dbReference type="PANTHER" id="PTHR11851:SF49">
    <property type="entry name" value="MITOCHONDRIAL-PROCESSING PEPTIDASE SUBUNIT ALPHA"/>
    <property type="match status" value="1"/>
</dbReference>
<dbReference type="GO" id="GO:0006508">
    <property type="term" value="P:proteolysis"/>
    <property type="evidence" value="ECO:0007669"/>
    <property type="project" value="InterPro"/>
</dbReference>
<organism evidence="6 7">
    <name type="scientific">Solitalea koreensis</name>
    <dbReference type="NCBI Taxonomy" id="543615"/>
    <lineage>
        <taxon>Bacteria</taxon>
        <taxon>Pseudomonadati</taxon>
        <taxon>Bacteroidota</taxon>
        <taxon>Sphingobacteriia</taxon>
        <taxon>Sphingobacteriales</taxon>
        <taxon>Sphingobacteriaceae</taxon>
        <taxon>Solitalea</taxon>
    </lineage>
</organism>
<dbReference type="GO" id="GO:0046872">
    <property type="term" value="F:metal ion binding"/>
    <property type="evidence" value="ECO:0007669"/>
    <property type="project" value="InterPro"/>
</dbReference>
<evidence type="ECO:0000259" key="5">
    <source>
        <dbReference type="Pfam" id="PF05193"/>
    </source>
</evidence>
<dbReference type="InterPro" id="IPR050361">
    <property type="entry name" value="MPP/UQCRC_Complex"/>
</dbReference>
<evidence type="ECO:0000256" key="2">
    <source>
        <dbReference type="ARBA" id="ARBA00007261"/>
    </source>
</evidence>
<keyword evidence="7" id="KW-1185">Reference proteome</keyword>